<proteinExistence type="predicted"/>
<dbReference type="EMBL" id="LGKP01000042">
    <property type="protein sequence ID" value="KPL80002.1"/>
    <property type="molecule type" value="Genomic_DNA"/>
</dbReference>
<evidence type="ECO:0000313" key="3">
    <source>
        <dbReference type="EMBL" id="KPL80002.1"/>
    </source>
</evidence>
<keyword evidence="1" id="KW-0862">Zinc</keyword>
<name>A0A0N8GP61_9CHLR</name>
<evidence type="ECO:0000256" key="1">
    <source>
        <dbReference type="PROSITE-ProRule" id="PRU00325"/>
    </source>
</evidence>
<accession>A0A0N8GP61</accession>
<sequence length="205" mass="22222">MADHTLLKWQILADASTLVVAVAEAEAHAIAKAAALFMIRGDEFIQLDGTLIAASSLDAKRLKSPEGSTNMVMAAIGLLYKRNKAQTTISDYWEQFGLWFSYVAESLSRKQQLDTLILLLSGHAKRISEIVFEVQGSRLTPYTVTLMDKDGNLEHGYKCTCMGAIPAFSAGAPCKHAAASAILAYAAQWDNHTNIIDTNEAVMAA</sequence>
<protein>
    <recommendedName>
        <fullName evidence="2">SWIM-type domain-containing protein</fullName>
    </recommendedName>
</protein>
<dbReference type="RefSeq" id="WP_054537357.1">
    <property type="nucleotide sequence ID" value="NZ_LGKP01000042.1"/>
</dbReference>
<keyword evidence="1" id="KW-0863">Zinc-finger</keyword>
<keyword evidence="4" id="KW-1185">Reference proteome</keyword>
<dbReference type="GO" id="GO:0008270">
    <property type="term" value="F:zinc ion binding"/>
    <property type="evidence" value="ECO:0007669"/>
    <property type="project" value="UniProtKB-KW"/>
</dbReference>
<reference evidence="3 4" key="1">
    <citation type="submission" date="2015-07" db="EMBL/GenBank/DDBJ databases">
        <title>Whole genome sequence of Herpetosiphon geysericola DSM 7119.</title>
        <authorList>
            <person name="Hemp J."/>
            <person name="Ward L.M."/>
            <person name="Pace L.A."/>
            <person name="Fischer W.W."/>
        </authorList>
    </citation>
    <scope>NUCLEOTIDE SEQUENCE [LARGE SCALE GENOMIC DNA]</scope>
    <source>
        <strain evidence="3 4">DSM 7119</strain>
    </source>
</reference>
<evidence type="ECO:0000313" key="4">
    <source>
        <dbReference type="Proteomes" id="UP000050277"/>
    </source>
</evidence>
<evidence type="ECO:0000259" key="2">
    <source>
        <dbReference type="PROSITE" id="PS50966"/>
    </source>
</evidence>
<dbReference type="STRING" id="70996.SE18_25820"/>
<dbReference type="PROSITE" id="PS50966">
    <property type="entry name" value="ZF_SWIM"/>
    <property type="match status" value="1"/>
</dbReference>
<organism evidence="3 4">
    <name type="scientific">Herpetosiphon geysericola</name>
    <dbReference type="NCBI Taxonomy" id="70996"/>
    <lineage>
        <taxon>Bacteria</taxon>
        <taxon>Bacillati</taxon>
        <taxon>Chloroflexota</taxon>
        <taxon>Chloroflexia</taxon>
        <taxon>Herpetosiphonales</taxon>
        <taxon>Herpetosiphonaceae</taxon>
        <taxon>Herpetosiphon</taxon>
    </lineage>
</organism>
<dbReference type="InterPro" id="IPR007527">
    <property type="entry name" value="Znf_SWIM"/>
</dbReference>
<dbReference type="AlphaFoldDB" id="A0A0N8GP61"/>
<dbReference type="Proteomes" id="UP000050277">
    <property type="component" value="Unassembled WGS sequence"/>
</dbReference>
<gene>
    <name evidence="3" type="ORF">SE18_25820</name>
</gene>
<feature type="domain" description="SWIM-type" evidence="2">
    <location>
        <begin position="142"/>
        <end position="185"/>
    </location>
</feature>
<keyword evidence="1" id="KW-0479">Metal-binding</keyword>
<comment type="caution">
    <text evidence="3">The sequence shown here is derived from an EMBL/GenBank/DDBJ whole genome shotgun (WGS) entry which is preliminary data.</text>
</comment>